<dbReference type="NCBIfam" id="NF033547">
    <property type="entry name" value="transpos_IS1595"/>
    <property type="match status" value="1"/>
</dbReference>
<evidence type="ECO:0000259" key="1">
    <source>
        <dbReference type="SMART" id="SM01126"/>
    </source>
</evidence>
<dbReference type="InterPro" id="IPR053164">
    <property type="entry name" value="IS1016-like_transposase"/>
</dbReference>
<dbReference type="EMBL" id="UINC01047555">
    <property type="protein sequence ID" value="SVB56961.1"/>
    <property type="molecule type" value="Genomic_DNA"/>
</dbReference>
<name>A0A382F4B1_9ZZZZ</name>
<dbReference type="PANTHER" id="PTHR47163">
    <property type="entry name" value="DDE_TNP_IS1595 DOMAIN-CONTAINING PROTEIN"/>
    <property type="match status" value="1"/>
</dbReference>
<sequence>MKNKYVKRSRISEWKFRQLVKLFSLDLDGVQIAALTHLNRNTVNRYLAAMRSRIAEFCELESPLKGEVEIDESYFGGRRVKGKRGRGASGKTIVFGIFNRNGKVFTEIVPDARRKTLQDIIRGRVELETIIHSDGWRGYNGLVDLGYKKYFRVHHGKNEFVRGKTHINGIESFWGFAKTRLSKFRGIRKETFYYHLKECEFRFNYRHENMYQIMLKIFQNNPLN</sequence>
<dbReference type="PANTHER" id="PTHR47163:SF2">
    <property type="entry name" value="SI:DKEY-17M8.2"/>
    <property type="match status" value="1"/>
</dbReference>
<proteinExistence type="predicted"/>
<dbReference type="Pfam" id="PF12762">
    <property type="entry name" value="DDE_Tnp_IS1595"/>
    <property type="match status" value="1"/>
</dbReference>
<dbReference type="AlphaFoldDB" id="A0A382F4B1"/>
<gene>
    <name evidence="2" type="ORF">METZ01_LOCUS209815</name>
</gene>
<organism evidence="2">
    <name type="scientific">marine metagenome</name>
    <dbReference type="NCBI Taxonomy" id="408172"/>
    <lineage>
        <taxon>unclassified sequences</taxon>
        <taxon>metagenomes</taxon>
        <taxon>ecological metagenomes</taxon>
    </lineage>
</organism>
<protein>
    <recommendedName>
        <fullName evidence="1">ISXO2-like transposase domain-containing protein</fullName>
    </recommendedName>
</protein>
<accession>A0A382F4B1</accession>
<feature type="domain" description="ISXO2-like transposase" evidence="1">
    <location>
        <begin position="63"/>
        <end position="204"/>
    </location>
</feature>
<reference evidence="2" key="1">
    <citation type="submission" date="2018-05" db="EMBL/GenBank/DDBJ databases">
        <authorList>
            <person name="Lanie J.A."/>
            <person name="Ng W.-L."/>
            <person name="Kazmierczak K.M."/>
            <person name="Andrzejewski T.M."/>
            <person name="Davidsen T.M."/>
            <person name="Wayne K.J."/>
            <person name="Tettelin H."/>
            <person name="Glass J.I."/>
            <person name="Rusch D."/>
            <person name="Podicherti R."/>
            <person name="Tsui H.-C.T."/>
            <person name="Winkler M.E."/>
        </authorList>
    </citation>
    <scope>NUCLEOTIDE SEQUENCE</scope>
</reference>
<evidence type="ECO:0000313" key="2">
    <source>
        <dbReference type="EMBL" id="SVB56961.1"/>
    </source>
</evidence>
<dbReference type="InterPro" id="IPR024445">
    <property type="entry name" value="Tnp_ISXO2-like"/>
</dbReference>
<dbReference type="SMART" id="SM01126">
    <property type="entry name" value="DDE_Tnp_IS1595"/>
    <property type="match status" value="1"/>
</dbReference>